<evidence type="ECO:0000259" key="2">
    <source>
        <dbReference type="Pfam" id="PF01656"/>
    </source>
</evidence>
<feature type="compositionally biased region" description="Basic and acidic residues" evidence="1">
    <location>
        <begin position="281"/>
        <end position="297"/>
    </location>
</feature>
<proteinExistence type="predicted"/>
<dbReference type="Proteomes" id="UP001500902">
    <property type="component" value="Unassembled WGS sequence"/>
</dbReference>
<name>A0ABP7EIR6_9ACTN</name>
<protein>
    <recommendedName>
        <fullName evidence="2">CobQ/CobB/MinD/ParA nucleotide binding domain-containing protein</fullName>
    </recommendedName>
</protein>
<dbReference type="InterPro" id="IPR027417">
    <property type="entry name" value="P-loop_NTPase"/>
</dbReference>
<keyword evidence="4" id="KW-1185">Reference proteome</keyword>
<evidence type="ECO:0000313" key="4">
    <source>
        <dbReference type="Proteomes" id="UP001500902"/>
    </source>
</evidence>
<dbReference type="InterPro" id="IPR050625">
    <property type="entry name" value="ParA/MinD_ATPase"/>
</dbReference>
<evidence type="ECO:0000256" key="1">
    <source>
        <dbReference type="SAM" id="MobiDB-lite"/>
    </source>
</evidence>
<feature type="compositionally biased region" description="Basic and acidic residues" evidence="1">
    <location>
        <begin position="261"/>
        <end position="272"/>
    </location>
</feature>
<evidence type="ECO:0000313" key="3">
    <source>
        <dbReference type="EMBL" id="GAA3719829.1"/>
    </source>
</evidence>
<feature type="compositionally biased region" description="Basic and acidic residues" evidence="1">
    <location>
        <begin position="156"/>
        <end position="176"/>
    </location>
</feature>
<reference evidence="4" key="1">
    <citation type="journal article" date="2019" name="Int. J. Syst. Evol. Microbiol.">
        <title>The Global Catalogue of Microorganisms (GCM) 10K type strain sequencing project: providing services to taxonomists for standard genome sequencing and annotation.</title>
        <authorList>
            <consortium name="The Broad Institute Genomics Platform"/>
            <consortium name="The Broad Institute Genome Sequencing Center for Infectious Disease"/>
            <person name="Wu L."/>
            <person name="Ma J."/>
        </authorList>
    </citation>
    <scope>NUCLEOTIDE SEQUENCE [LARGE SCALE GENOMIC DNA]</scope>
    <source>
        <strain evidence="4">JCM 16904</strain>
    </source>
</reference>
<feature type="compositionally biased region" description="Low complexity" evidence="1">
    <location>
        <begin position="232"/>
        <end position="255"/>
    </location>
</feature>
<dbReference type="PANTHER" id="PTHR43384">
    <property type="entry name" value="SEPTUM SITE-DETERMINING PROTEIN MIND HOMOLOG, CHLOROPLASTIC-RELATED"/>
    <property type="match status" value="1"/>
</dbReference>
<accession>A0ABP7EIR6</accession>
<feature type="domain" description="CobQ/CobB/MinD/ParA nucleotide binding" evidence="2">
    <location>
        <begin position="501"/>
        <end position="713"/>
    </location>
</feature>
<dbReference type="SUPFAM" id="SSF52540">
    <property type="entry name" value="P-loop containing nucleoside triphosphate hydrolases"/>
    <property type="match status" value="1"/>
</dbReference>
<dbReference type="RefSeq" id="WP_344897160.1">
    <property type="nucleotide sequence ID" value="NZ_BAAAZP010000239.1"/>
</dbReference>
<dbReference type="InterPro" id="IPR002586">
    <property type="entry name" value="CobQ/CobB/MinD/ParA_Nub-bd_dom"/>
</dbReference>
<dbReference type="Pfam" id="PF01656">
    <property type="entry name" value="CbiA"/>
    <property type="match status" value="1"/>
</dbReference>
<feature type="compositionally biased region" description="Polar residues" evidence="1">
    <location>
        <begin position="300"/>
        <end position="312"/>
    </location>
</feature>
<feature type="region of interest" description="Disordered" evidence="1">
    <location>
        <begin position="76"/>
        <end position="457"/>
    </location>
</feature>
<comment type="caution">
    <text evidence="3">The sequence shown here is derived from an EMBL/GenBank/DDBJ whole genome shotgun (WGS) entry which is preliminary data.</text>
</comment>
<feature type="compositionally biased region" description="Low complexity" evidence="1">
    <location>
        <begin position="26"/>
        <end position="44"/>
    </location>
</feature>
<feature type="region of interest" description="Disordered" evidence="1">
    <location>
        <begin position="25"/>
        <end position="58"/>
    </location>
</feature>
<dbReference type="EMBL" id="BAAAZP010000239">
    <property type="protein sequence ID" value="GAA3719829.1"/>
    <property type="molecule type" value="Genomic_DNA"/>
</dbReference>
<organism evidence="3 4">
    <name type="scientific">Nonomuraea antimicrobica</name>
    <dbReference type="NCBI Taxonomy" id="561173"/>
    <lineage>
        <taxon>Bacteria</taxon>
        <taxon>Bacillati</taxon>
        <taxon>Actinomycetota</taxon>
        <taxon>Actinomycetes</taxon>
        <taxon>Streptosporangiales</taxon>
        <taxon>Streptosporangiaceae</taxon>
        <taxon>Nonomuraea</taxon>
    </lineage>
</organism>
<feature type="compositionally biased region" description="Basic and acidic residues" evidence="1">
    <location>
        <begin position="392"/>
        <end position="411"/>
    </location>
</feature>
<feature type="compositionally biased region" description="Pro residues" evidence="1">
    <location>
        <begin position="187"/>
        <end position="198"/>
    </location>
</feature>
<feature type="compositionally biased region" description="Basic and acidic residues" evidence="1">
    <location>
        <begin position="200"/>
        <end position="212"/>
    </location>
</feature>
<dbReference type="Gene3D" id="3.40.50.300">
    <property type="entry name" value="P-loop containing nucleotide triphosphate hydrolases"/>
    <property type="match status" value="1"/>
</dbReference>
<dbReference type="PANTHER" id="PTHR43384:SF14">
    <property type="entry name" value="ESX-1 SECRETION-ASSOCIATED PROTEIN ESPI"/>
    <property type="match status" value="1"/>
</dbReference>
<sequence>MARHDREESLEEQLAWLDAIKETEEAPVPVSASAAPADEPVASPYPKDPWLLVPQQHETATPPLFRAAVDTVYGPAAAEGVPQSESEAGEWLGSAGIKEEPATPATPSADDPFHAPLKPLPRPDDTDTYALPLTSPESAEETAWLSPSDWPGPGRDQGRQAEGDRPSAGEPARPEAEPEPVSAEEQPAPPAPAPPAPAPRAEEEPVKEERVAWADTQPGNERPAWADAEPQATASATGSTASATGSTVSATGSASESLDAPETRPHLDRPQRSVEASETMPRTDRPLWSDPETRAEEQSQDSAAQWPQQPSERPQWLEQESERPQWLEQESERAQWLEQDSRPSWPEPERPQWTEQPERPSWSEPPPRAEEPEQPPQWNEQPEPPQWAEPAEPERSQRGEQPEWRPAEREIPPTPPRRSPAPTPVFTVQPRPPVTGRPTAESLDPESLLRGRRNAPSKGWRRVVYKASGGWIKPGEPPEVRRRRELITRARTPVTAGHHRVAVLSLKGGVGKTTTTVGLGATLAQMRGDRVIAVDANPDRGTLSDKLVLETSATVRDLLNERDQVKRYVDIRAFTSQAPSRLEVLASDRDPSVSEAFSGADYQAVSQVLENFYSICITDCGTGLLHSAMGGVLGLADQIVLVSSPSVDGARAASATLDWLEAHHHGDLVKNATVVLCSVRPRSKSAVDIKKLEAHFAARCRAVIRVPYDPHLEEGAEIDLDRLQEATRDAYLQLAACVGEGFAGVRE</sequence>
<feature type="compositionally biased region" description="Pro residues" evidence="1">
    <location>
        <begin position="412"/>
        <end position="423"/>
    </location>
</feature>
<feature type="compositionally biased region" description="Basic and acidic residues" evidence="1">
    <location>
        <begin position="320"/>
        <end position="358"/>
    </location>
</feature>
<gene>
    <name evidence="3" type="ORF">GCM10022224_102230</name>
</gene>